<comment type="caution">
    <text evidence="2">The sequence shown here is derived from an EMBL/GenBank/DDBJ whole genome shotgun (WGS) entry which is preliminary data.</text>
</comment>
<feature type="transmembrane region" description="Helical" evidence="1">
    <location>
        <begin position="12"/>
        <end position="35"/>
    </location>
</feature>
<protein>
    <submittedName>
        <fullName evidence="2">Uncharacterized protein</fullName>
    </submittedName>
</protein>
<dbReference type="EMBL" id="SJPY01000008">
    <property type="protein sequence ID" value="TWU36748.1"/>
    <property type="molecule type" value="Genomic_DNA"/>
</dbReference>
<keyword evidence="1" id="KW-0472">Membrane</keyword>
<accession>A0A5C6DJ46</accession>
<dbReference type="RefSeq" id="WP_146602119.1">
    <property type="nucleotide sequence ID" value="NZ_SJPY01000008.1"/>
</dbReference>
<organism evidence="2 3">
    <name type="scientific">Novipirellula aureliae</name>
    <dbReference type="NCBI Taxonomy" id="2527966"/>
    <lineage>
        <taxon>Bacteria</taxon>
        <taxon>Pseudomonadati</taxon>
        <taxon>Planctomycetota</taxon>
        <taxon>Planctomycetia</taxon>
        <taxon>Pirellulales</taxon>
        <taxon>Pirellulaceae</taxon>
        <taxon>Novipirellula</taxon>
    </lineage>
</organism>
<keyword evidence="1" id="KW-1133">Transmembrane helix</keyword>
<proteinExistence type="predicted"/>
<sequence>MATRTRLVWKRYSIATLLFLIFLAAGSFVGFRYGLSEGVENQVEQRLADQKSSLYVVAYRVPDLVADKNTDQTKAATLDRLITEIKTSIGRTRWENENGPRTVVAKAPDSIIISASSTDHDHVTAYLEGRLKGLEESTQQ</sequence>
<keyword evidence="3" id="KW-1185">Reference proteome</keyword>
<dbReference type="Proteomes" id="UP000315471">
    <property type="component" value="Unassembled WGS sequence"/>
</dbReference>
<evidence type="ECO:0000256" key="1">
    <source>
        <dbReference type="SAM" id="Phobius"/>
    </source>
</evidence>
<keyword evidence="1" id="KW-0812">Transmembrane</keyword>
<dbReference type="AlphaFoldDB" id="A0A5C6DJ46"/>
<reference evidence="2 3" key="1">
    <citation type="submission" date="2019-02" db="EMBL/GenBank/DDBJ databases">
        <title>Deep-cultivation of Planctomycetes and their phenomic and genomic characterization uncovers novel biology.</title>
        <authorList>
            <person name="Wiegand S."/>
            <person name="Jogler M."/>
            <person name="Boedeker C."/>
            <person name="Pinto D."/>
            <person name="Vollmers J."/>
            <person name="Rivas-Marin E."/>
            <person name="Kohn T."/>
            <person name="Peeters S.H."/>
            <person name="Heuer A."/>
            <person name="Rast P."/>
            <person name="Oberbeckmann S."/>
            <person name="Bunk B."/>
            <person name="Jeske O."/>
            <person name="Meyerdierks A."/>
            <person name="Storesund J.E."/>
            <person name="Kallscheuer N."/>
            <person name="Luecker S."/>
            <person name="Lage O.M."/>
            <person name="Pohl T."/>
            <person name="Merkel B.J."/>
            <person name="Hornburger P."/>
            <person name="Mueller R.-W."/>
            <person name="Bruemmer F."/>
            <person name="Labrenz M."/>
            <person name="Spormann A.M."/>
            <person name="Op Den Camp H."/>
            <person name="Overmann J."/>
            <person name="Amann R."/>
            <person name="Jetten M.S.M."/>
            <person name="Mascher T."/>
            <person name="Medema M.H."/>
            <person name="Devos D.P."/>
            <person name="Kaster A.-K."/>
            <person name="Ovreas L."/>
            <person name="Rohde M."/>
            <person name="Galperin M.Y."/>
            <person name="Jogler C."/>
        </authorList>
    </citation>
    <scope>NUCLEOTIDE SEQUENCE [LARGE SCALE GENOMIC DNA]</scope>
    <source>
        <strain evidence="2 3">Q31b</strain>
    </source>
</reference>
<gene>
    <name evidence="2" type="ORF">Q31b_50300</name>
</gene>
<name>A0A5C6DJ46_9BACT</name>
<evidence type="ECO:0000313" key="2">
    <source>
        <dbReference type="EMBL" id="TWU36748.1"/>
    </source>
</evidence>
<dbReference type="OrthoDB" id="281080at2"/>
<evidence type="ECO:0000313" key="3">
    <source>
        <dbReference type="Proteomes" id="UP000315471"/>
    </source>
</evidence>